<feature type="compositionally biased region" description="Polar residues" evidence="2">
    <location>
        <begin position="269"/>
        <end position="282"/>
    </location>
</feature>
<name>A0A6B0VCF2_IXORI</name>
<feature type="compositionally biased region" description="Basic and acidic residues" evidence="2">
    <location>
        <begin position="191"/>
        <end position="203"/>
    </location>
</feature>
<feature type="compositionally biased region" description="Basic and acidic residues" evidence="2">
    <location>
        <begin position="259"/>
        <end position="268"/>
    </location>
</feature>
<evidence type="ECO:0000256" key="2">
    <source>
        <dbReference type="SAM" id="MobiDB-lite"/>
    </source>
</evidence>
<proteinExistence type="predicted"/>
<dbReference type="EMBL" id="GIFC01018027">
    <property type="protein sequence ID" value="MXV00111.1"/>
    <property type="molecule type" value="Transcribed_RNA"/>
</dbReference>
<feature type="compositionally biased region" description="Basic and acidic residues" evidence="2">
    <location>
        <begin position="452"/>
        <end position="476"/>
    </location>
</feature>
<feature type="region of interest" description="Disordered" evidence="2">
    <location>
        <begin position="117"/>
        <end position="522"/>
    </location>
</feature>
<feature type="region of interest" description="Disordered" evidence="2">
    <location>
        <begin position="554"/>
        <end position="573"/>
    </location>
</feature>
<reference evidence="3" key="1">
    <citation type="submission" date="2019-12" db="EMBL/GenBank/DDBJ databases">
        <title>An insight into the sialome of adult female Ixodes ricinus ticks feeding for 6 days.</title>
        <authorList>
            <person name="Perner J."/>
            <person name="Ribeiro J.M.C."/>
        </authorList>
    </citation>
    <scope>NUCLEOTIDE SEQUENCE</scope>
    <source>
        <strain evidence="3">Semi-engorged</strain>
        <tissue evidence="3">Salivary glands</tissue>
    </source>
</reference>
<feature type="compositionally biased region" description="Basic and acidic residues" evidence="2">
    <location>
        <begin position="117"/>
        <end position="133"/>
    </location>
</feature>
<protein>
    <submittedName>
        <fullName evidence="3">Uncharacterized protein</fullName>
    </submittedName>
</protein>
<evidence type="ECO:0000256" key="1">
    <source>
        <dbReference type="SAM" id="Coils"/>
    </source>
</evidence>
<evidence type="ECO:0000313" key="3">
    <source>
        <dbReference type="EMBL" id="MXV00111.1"/>
    </source>
</evidence>
<feature type="compositionally biased region" description="Basic residues" evidence="2">
    <location>
        <begin position="383"/>
        <end position="402"/>
    </location>
</feature>
<dbReference type="AlphaFoldDB" id="A0A6B0VCF2"/>
<feature type="compositionally biased region" description="Polar residues" evidence="2">
    <location>
        <begin position="364"/>
        <end position="374"/>
    </location>
</feature>
<feature type="compositionally biased region" description="Basic and acidic residues" evidence="2">
    <location>
        <begin position="352"/>
        <end position="363"/>
    </location>
</feature>
<sequence length="573" mass="63961">MDLETLRVPELVHVCTELGIDLGQAKRKPHIIKLIRAAEISEEELLECVELKREKEFLEKDKEERESKGRARNLAQKRLELDALRQEVLSRRRKVVVEVTDSKYLAATFPHWFTYEGDPKPREKDLVSREERAVAPSGAITRQVAAETVGQKGKVEEEESDLTDDQGLRADGTTDAVPHNANSKLKALEAGGDRDPAKEREEASQASDVCFLGDKDKASMVTPPQKSIQLKESSVEKSADREAEQELGRPGRHPWNSEIKPRLDKRDQSQGCSEKASCSSHPSGKKEQKREQRRVCVLRPAPYDSAQQRQQRRDASSQKQKSSRPERGKRGGTHPKDPSAGGGCKSKGSKGSSERTRLGEKNAEQSPSETSFPSQDDIGGSSRPRRHRRRGRQRRSRRRRWVFRSGPNASDRDRRLGARNSRKSSSRPGESKRQDTYPKEPSIHSRNASNRPRGDTRKSTLEAKTARQSRSDENRSCEGSPSGRKSGVKPSHSSRASAARREDNRQNAGALLDSSTISTKYPGLGSRLKLRREIKSGAEIKFELSDCGFEKTVESGDQGFSCESGTENRLGVG</sequence>
<feature type="compositionally biased region" description="Basic and acidic residues" evidence="2">
    <location>
        <begin position="323"/>
        <end position="337"/>
    </location>
</feature>
<feature type="coiled-coil region" evidence="1">
    <location>
        <begin position="41"/>
        <end position="68"/>
    </location>
</feature>
<feature type="compositionally biased region" description="Basic and acidic residues" evidence="2">
    <location>
        <begin position="429"/>
        <end position="443"/>
    </location>
</feature>
<organism evidence="3">
    <name type="scientific">Ixodes ricinus</name>
    <name type="common">Common tick</name>
    <name type="synonym">Acarus ricinus</name>
    <dbReference type="NCBI Taxonomy" id="34613"/>
    <lineage>
        <taxon>Eukaryota</taxon>
        <taxon>Metazoa</taxon>
        <taxon>Ecdysozoa</taxon>
        <taxon>Arthropoda</taxon>
        <taxon>Chelicerata</taxon>
        <taxon>Arachnida</taxon>
        <taxon>Acari</taxon>
        <taxon>Parasitiformes</taxon>
        <taxon>Ixodida</taxon>
        <taxon>Ixodoidea</taxon>
        <taxon>Ixodidae</taxon>
        <taxon>Ixodinae</taxon>
        <taxon>Ixodes</taxon>
    </lineage>
</organism>
<feature type="compositionally biased region" description="Basic and acidic residues" evidence="2">
    <location>
        <begin position="284"/>
        <end position="294"/>
    </location>
</feature>
<accession>A0A6B0VCF2</accession>
<keyword evidence="1" id="KW-0175">Coiled coil</keyword>
<feature type="compositionally biased region" description="Basic and acidic residues" evidence="2">
    <location>
        <begin position="233"/>
        <end position="249"/>
    </location>
</feature>
<feature type="compositionally biased region" description="Polar residues" evidence="2">
    <location>
        <begin position="222"/>
        <end position="232"/>
    </location>
</feature>